<dbReference type="Proteomes" id="UP000624703">
    <property type="component" value="Unassembled WGS sequence"/>
</dbReference>
<feature type="transmembrane region" description="Helical" evidence="6">
    <location>
        <begin position="27"/>
        <end position="50"/>
    </location>
</feature>
<feature type="transmembrane region" description="Helical" evidence="6">
    <location>
        <begin position="155"/>
        <end position="173"/>
    </location>
</feature>
<evidence type="ECO:0000256" key="4">
    <source>
        <dbReference type="ARBA" id="ARBA00022989"/>
    </source>
</evidence>
<dbReference type="PANTHER" id="PTHR23291:SF50">
    <property type="entry name" value="PROTEIN LIFEGUARD 4"/>
    <property type="match status" value="1"/>
</dbReference>
<keyword evidence="4 6" id="KW-1133">Transmembrane helix</keyword>
<accession>A0A8J7MCQ3</accession>
<feature type="transmembrane region" description="Helical" evidence="6">
    <location>
        <begin position="96"/>
        <end position="117"/>
    </location>
</feature>
<feature type="transmembrane region" description="Helical" evidence="6">
    <location>
        <begin position="209"/>
        <end position="228"/>
    </location>
</feature>
<dbReference type="Pfam" id="PF01027">
    <property type="entry name" value="Bax1-I"/>
    <property type="match status" value="1"/>
</dbReference>
<reference evidence="7" key="1">
    <citation type="submission" date="2021-01" db="EMBL/GenBank/DDBJ databases">
        <title>Modified the classification status of verrucomicrobia.</title>
        <authorList>
            <person name="Feng X."/>
        </authorList>
    </citation>
    <scope>NUCLEOTIDE SEQUENCE</scope>
    <source>
        <strain evidence="7">_KCTC 22039</strain>
    </source>
</reference>
<evidence type="ECO:0000256" key="6">
    <source>
        <dbReference type="RuleBase" id="RU004379"/>
    </source>
</evidence>
<feature type="transmembrane region" description="Helical" evidence="6">
    <location>
        <begin position="179"/>
        <end position="197"/>
    </location>
</feature>
<evidence type="ECO:0000256" key="3">
    <source>
        <dbReference type="ARBA" id="ARBA00022692"/>
    </source>
</evidence>
<keyword evidence="5 6" id="KW-0472">Membrane</keyword>
<evidence type="ECO:0000313" key="8">
    <source>
        <dbReference type="Proteomes" id="UP000624703"/>
    </source>
</evidence>
<dbReference type="EMBL" id="JAENIM010000031">
    <property type="protein sequence ID" value="MBK1790671.1"/>
    <property type="molecule type" value="Genomic_DNA"/>
</dbReference>
<keyword evidence="8" id="KW-1185">Reference proteome</keyword>
<dbReference type="GO" id="GO:0005886">
    <property type="term" value="C:plasma membrane"/>
    <property type="evidence" value="ECO:0007669"/>
    <property type="project" value="TreeGrafter"/>
</dbReference>
<protein>
    <submittedName>
        <fullName evidence="7">Bax inhibitor-1/YccA family protein</fullName>
    </submittedName>
</protein>
<organism evidence="7 8">
    <name type="scientific">Persicirhabdus sediminis</name>
    <dbReference type="NCBI Taxonomy" id="454144"/>
    <lineage>
        <taxon>Bacteria</taxon>
        <taxon>Pseudomonadati</taxon>
        <taxon>Verrucomicrobiota</taxon>
        <taxon>Verrucomicrobiia</taxon>
        <taxon>Verrucomicrobiales</taxon>
        <taxon>Verrucomicrobiaceae</taxon>
        <taxon>Persicirhabdus</taxon>
    </lineage>
</organism>
<dbReference type="AlphaFoldDB" id="A0A8J7MCQ3"/>
<name>A0A8J7MCQ3_9BACT</name>
<dbReference type="RefSeq" id="WP_200310697.1">
    <property type="nucleotide sequence ID" value="NZ_JAENIM010000031.1"/>
</dbReference>
<comment type="caution">
    <text evidence="7">The sequence shown here is derived from an EMBL/GenBank/DDBJ whole genome shotgun (WGS) entry which is preliminary data.</text>
</comment>
<feature type="transmembrane region" description="Helical" evidence="6">
    <location>
        <begin position="62"/>
        <end position="84"/>
    </location>
</feature>
<evidence type="ECO:0000256" key="2">
    <source>
        <dbReference type="ARBA" id="ARBA00010350"/>
    </source>
</evidence>
<feature type="transmembrane region" description="Helical" evidence="6">
    <location>
        <begin position="123"/>
        <end position="143"/>
    </location>
</feature>
<gene>
    <name evidence="7" type="ORF">JIN82_05825</name>
</gene>
<comment type="subcellular location">
    <subcellularLocation>
        <location evidence="1">Membrane</location>
        <topology evidence="1">Multi-pass membrane protein</topology>
    </subcellularLocation>
</comment>
<evidence type="ECO:0000313" key="7">
    <source>
        <dbReference type="EMBL" id="MBK1790671.1"/>
    </source>
</evidence>
<evidence type="ECO:0000256" key="5">
    <source>
        <dbReference type="ARBA" id="ARBA00023136"/>
    </source>
</evidence>
<dbReference type="PANTHER" id="PTHR23291">
    <property type="entry name" value="BAX INHIBITOR-RELATED"/>
    <property type="match status" value="1"/>
</dbReference>
<proteinExistence type="inferred from homology"/>
<sequence length="235" mass="25503">MNGSYANPYTVAQTDVDTRSAFIRKTYWHLAGSVLAFIVLEAMLLSIPNIEQTVFGLLGKSSLSWLIVLGAFMGGSMLATRWANNSTSLGMQYLGLGFYIALEAVIFLPMILLALRMAPDGDLLVKAGGVTFFLFAALTAIAFTTRKDFSFLGGMLKMAVIIGIGVIVISIIGGFELGILFSAIMCLVAGGYILYGTSNIIHHYGTDQYVAASLELFASVALLFWYVLRIFMSRE</sequence>
<keyword evidence="3 6" id="KW-0812">Transmembrane</keyword>
<dbReference type="InterPro" id="IPR006214">
    <property type="entry name" value="Bax_inhibitor_1-related"/>
</dbReference>
<evidence type="ECO:0000256" key="1">
    <source>
        <dbReference type="ARBA" id="ARBA00004141"/>
    </source>
</evidence>
<comment type="similarity">
    <text evidence="2 6">Belongs to the BI1 family.</text>
</comment>